<feature type="compositionally biased region" description="Polar residues" evidence="3">
    <location>
        <begin position="658"/>
        <end position="667"/>
    </location>
</feature>
<organism evidence="5 6">
    <name type="scientific">Sporothrix epigloea</name>
    <dbReference type="NCBI Taxonomy" id="1892477"/>
    <lineage>
        <taxon>Eukaryota</taxon>
        <taxon>Fungi</taxon>
        <taxon>Dikarya</taxon>
        <taxon>Ascomycota</taxon>
        <taxon>Pezizomycotina</taxon>
        <taxon>Sordariomycetes</taxon>
        <taxon>Sordariomycetidae</taxon>
        <taxon>Ophiostomatales</taxon>
        <taxon>Ophiostomataceae</taxon>
        <taxon>Sporothrix</taxon>
    </lineage>
</organism>
<evidence type="ECO:0000256" key="1">
    <source>
        <dbReference type="ARBA" id="ARBA00022723"/>
    </source>
</evidence>
<keyword evidence="2" id="KW-0539">Nucleus</keyword>
<dbReference type="CDD" id="cd00067">
    <property type="entry name" value="GAL4"/>
    <property type="match status" value="1"/>
</dbReference>
<dbReference type="Pfam" id="PF04082">
    <property type="entry name" value="Fungal_trans"/>
    <property type="match status" value="1"/>
</dbReference>
<evidence type="ECO:0000313" key="5">
    <source>
        <dbReference type="EMBL" id="CAK7265211.1"/>
    </source>
</evidence>
<comment type="caution">
    <text evidence="5">The sequence shown here is derived from an EMBL/GenBank/DDBJ whole genome shotgun (WGS) entry which is preliminary data.</text>
</comment>
<feature type="compositionally biased region" description="Low complexity" evidence="3">
    <location>
        <begin position="697"/>
        <end position="706"/>
    </location>
</feature>
<dbReference type="EMBL" id="CAWUON010000010">
    <property type="protein sequence ID" value="CAK7265211.1"/>
    <property type="molecule type" value="Genomic_DNA"/>
</dbReference>
<dbReference type="Gene3D" id="4.10.240.10">
    <property type="entry name" value="Zn(2)-C6 fungal-type DNA-binding domain"/>
    <property type="match status" value="1"/>
</dbReference>
<dbReference type="SMART" id="SM00066">
    <property type="entry name" value="GAL4"/>
    <property type="match status" value="1"/>
</dbReference>
<evidence type="ECO:0000259" key="4">
    <source>
        <dbReference type="PROSITE" id="PS50048"/>
    </source>
</evidence>
<feature type="compositionally biased region" description="Low complexity" evidence="3">
    <location>
        <begin position="123"/>
        <end position="144"/>
    </location>
</feature>
<dbReference type="InterPro" id="IPR001138">
    <property type="entry name" value="Zn2Cys6_DnaBD"/>
</dbReference>
<evidence type="ECO:0000256" key="3">
    <source>
        <dbReference type="SAM" id="MobiDB-lite"/>
    </source>
</evidence>
<dbReference type="SUPFAM" id="SSF57701">
    <property type="entry name" value="Zn2/Cys6 DNA-binding domain"/>
    <property type="match status" value="1"/>
</dbReference>
<feature type="region of interest" description="Disordered" evidence="3">
    <location>
        <begin position="658"/>
        <end position="783"/>
    </location>
</feature>
<feature type="domain" description="Zn(2)-C6 fungal-type" evidence="4">
    <location>
        <begin position="21"/>
        <end position="55"/>
    </location>
</feature>
<dbReference type="PROSITE" id="PS00463">
    <property type="entry name" value="ZN2_CY6_FUNGAL_1"/>
    <property type="match status" value="1"/>
</dbReference>
<feature type="compositionally biased region" description="Pro residues" evidence="3">
    <location>
        <begin position="145"/>
        <end position="158"/>
    </location>
</feature>
<dbReference type="CDD" id="cd12148">
    <property type="entry name" value="fungal_TF_MHR"/>
    <property type="match status" value="1"/>
</dbReference>
<gene>
    <name evidence="5" type="ORF">SEPCBS119000_001396</name>
</gene>
<protein>
    <recommendedName>
        <fullName evidence="4">Zn(2)-C6 fungal-type domain-containing protein</fullName>
    </recommendedName>
</protein>
<proteinExistence type="predicted"/>
<dbReference type="PROSITE" id="PS50048">
    <property type="entry name" value="ZN2_CY6_FUNGAL_2"/>
    <property type="match status" value="1"/>
</dbReference>
<reference evidence="5 6" key="1">
    <citation type="submission" date="2024-01" db="EMBL/GenBank/DDBJ databases">
        <authorList>
            <person name="Allen C."/>
            <person name="Tagirdzhanova G."/>
        </authorList>
    </citation>
    <scope>NUCLEOTIDE SEQUENCE [LARGE SCALE GENOMIC DNA]</scope>
    <source>
        <strain evidence="5 6">CBS 119000</strain>
    </source>
</reference>
<dbReference type="InterPro" id="IPR036864">
    <property type="entry name" value="Zn2-C6_fun-type_DNA-bd_sf"/>
</dbReference>
<dbReference type="PANTHER" id="PTHR46910">
    <property type="entry name" value="TRANSCRIPTION FACTOR PDR1"/>
    <property type="match status" value="1"/>
</dbReference>
<feature type="region of interest" description="Disordered" evidence="3">
    <location>
        <begin position="59"/>
        <end position="161"/>
    </location>
</feature>
<keyword evidence="6" id="KW-1185">Reference proteome</keyword>
<feature type="compositionally biased region" description="Low complexity" evidence="3">
    <location>
        <begin position="65"/>
        <end position="95"/>
    </location>
</feature>
<accession>A0ABP0DC43</accession>
<sequence length="852" mass="92716">MSTDSTQTQARPQRLLRISRACDFCHKRRIKCQDNAGDVGGRCRSCIEFQIECTYARPSRRGRGTRLPPRTAPALSAATSGASDAGGAVAAPVSAENDRYSPGLADGLSAPHPPQASYPTPPIKHQQWQTQQTQQPHQPHQPQEPQQPLPHVLPPRAPGVPTGEHFADNGYSTDDGVHIGVGNERLSSTWQAFAHTSTPIIRRLACVYHETVFPIFPFFDPVRLQRRLAQYDHASNRAFFSSVMAACALASARARDGALSSPNDRGDVGGSSSGITAGTGVLASPTSAMGGSPIDVPPEMFYAAAEEALPKDILQCRDFEYLRALALLSIASIQDAKIAVMQKYIGHYFTLLAINQWHDETKWPQGLHPIEVEERRRLYWSTYTLDVFTSIIWDGCIHWQESHAKVEYPTGICEVGNIGPLPSALTVGGSYKPELSPSTQQAVLPQPIDDPTAWMVGWNFTTNLYRILEHNLNKLRSRSSRFSPLNEKIPPTSQSVSSQDRVTELYAALPFVFKQLQPATGDPARDIFSFQAANIQATMALLEMVHLSLEVDVDVERKCSVVHNVLQTFHQVPRAYMRAISTPLIYHISGIGIILGTVIEGPLSESAYNLVRDLLLSMALLLESLEAFLHRSAGAGSRLRTLAARLDARYTAVCNQVNNVGDSGNRGTDTHAVASGQGANHGHGSGSGSTNDSYTVAATANNSSTTLPPAGQPNYLPSLSGMLLQQPPQPEGHMTEGYGQTATTFPPQLSSAAVDSKEQQQYQHQPLPHHRHYQHQQQEHHMQHPLETPITTAEAAAAAAAAASGAHPASWVTASGRPNALAHDANVQLHLPGEFLQGWTWPFAVSNNYLSF</sequence>
<dbReference type="Proteomes" id="UP001642502">
    <property type="component" value="Unassembled WGS sequence"/>
</dbReference>
<dbReference type="PANTHER" id="PTHR46910:SF18">
    <property type="entry name" value="ZN(II)2CYS6 TRANSCRIPTION FACTOR (EUROFUNG)"/>
    <property type="match status" value="1"/>
</dbReference>
<name>A0ABP0DC43_9PEZI</name>
<evidence type="ECO:0000256" key="2">
    <source>
        <dbReference type="ARBA" id="ARBA00023242"/>
    </source>
</evidence>
<dbReference type="InterPro" id="IPR050987">
    <property type="entry name" value="AtrR-like"/>
</dbReference>
<dbReference type="InterPro" id="IPR007219">
    <property type="entry name" value="XnlR_reg_dom"/>
</dbReference>
<evidence type="ECO:0000313" key="6">
    <source>
        <dbReference type="Proteomes" id="UP001642502"/>
    </source>
</evidence>
<keyword evidence="1" id="KW-0479">Metal-binding</keyword>
<dbReference type="Pfam" id="PF00172">
    <property type="entry name" value="Zn_clus"/>
    <property type="match status" value="1"/>
</dbReference>
<feature type="compositionally biased region" description="Pro residues" evidence="3">
    <location>
        <begin position="111"/>
        <end position="122"/>
    </location>
</feature>
<feature type="compositionally biased region" description="Polar residues" evidence="3">
    <location>
        <begin position="738"/>
        <end position="753"/>
    </location>
</feature>